<protein>
    <submittedName>
        <fullName evidence="9">PMT family glycosyltransferase, 4-amino-4-deoxy-L-arabinose transferase</fullName>
    </submittedName>
</protein>
<sequence>MTAALGLPLLLAGCLGWGAIALRLLGLIRNLRQAEALAWSFALGQGIWGWLMFWIGTSGHLNAGMVAGGLLAGMVGCLLLSQTDSAPSLTEGGRLHPLLILAAAGSAAMLALEAISPPTDADSLAYHFALARDFAQAGRIVFVARAIDGAVPLLTQMHYTAAFTLGGEIMMTAWAATLSAGMVLVLYALARIWLNRNWSAMTALAFATLPATIYGAGSGQVEVKLGLLVIIGALAAARAVERGCVRHAAVAGVAAGFFVASKYTGLLFAVALGLVLLLPAWRWRLALVFTATALLAGFQWYGWNWLHMGDPLFPTLRPWLPPSDPSVWPLEFHAWHKRTWNEGELALSRTPWSLLVYPFLATFTPPPALDSARVGLGALPMALLPLALGAAWTRRDTPGARILWRMLAVALVFGGLWFFLGASQRIRHFLPILPVLLLAASVAAERLTRNRPARQAIIAAFILAIGLQLAGQAIYAQRFARDLWKGASRDQRLAQSVSYYDAVRWINTNLGSEARVIHDSRFLNYLLTVPYYNAHPTNQALVDLSPAGDEIRRFLAGLCRAGGTHVLAVGGRLGDGSDASVLKKRMDQLRALGLAETVTVLDGRLIESRTLGGMGATIPLHVFKIHCQPDMAGNGKIR</sequence>
<feature type="transmembrane region" description="Helical" evidence="8">
    <location>
        <begin position="372"/>
        <end position="390"/>
    </location>
</feature>
<keyword evidence="10" id="KW-1185">Reference proteome</keyword>
<keyword evidence="7 8" id="KW-0472">Membrane</keyword>
<evidence type="ECO:0000313" key="9">
    <source>
        <dbReference type="EMBL" id="EME70517.1"/>
    </source>
</evidence>
<dbReference type="RefSeq" id="WP_008616153.1">
    <property type="nucleotide sequence ID" value="NZ_AONQ01000016.1"/>
</dbReference>
<keyword evidence="6 8" id="KW-1133">Transmembrane helix</keyword>
<evidence type="ECO:0000256" key="8">
    <source>
        <dbReference type="SAM" id="Phobius"/>
    </source>
</evidence>
<dbReference type="STRING" id="1244869.H261_07803"/>
<evidence type="ECO:0000256" key="3">
    <source>
        <dbReference type="ARBA" id="ARBA00022676"/>
    </source>
</evidence>
<evidence type="ECO:0000256" key="5">
    <source>
        <dbReference type="ARBA" id="ARBA00022692"/>
    </source>
</evidence>
<dbReference type="PANTHER" id="PTHR33908:SF11">
    <property type="entry name" value="MEMBRANE PROTEIN"/>
    <property type="match status" value="1"/>
</dbReference>
<dbReference type="GO" id="GO:0009103">
    <property type="term" value="P:lipopolysaccharide biosynthetic process"/>
    <property type="evidence" value="ECO:0007669"/>
    <property type="project" value="UniProtKB-ARBA"/>
</dbReference>
<dbReference type="eggNOG" id="COG1807">
    <property type="taxonomic scope" value="Bacteria"/>
</dbReference>
<dbReference type="PATRIC" id="fig|1244869.3.peg.1576"/>
<feature type="transmembrane region" description="Helical" evidence="8">
    <location>
        <begin position="95"/>
        <end position="115"/>
    </location>
</feature>
<accession>M2ZT32</accession>
<dbReference type="GO" id="GO:0016763">
    <property type="term" value="F:pentosyltransferase activity"/>
    <property type="evidence" value="ECO:0007669"/>
    <property type="project" value="TreeGrafter"/>
</dbReference>
<feature type="transmembrane region" description="Helical" evidence="8">
    <location>
        <begin position="37"/>
        <end position="56"/>
    </location>
</feature>
<evidence type="ECO:0000256" key="2">
    <source>
        <dbReference type="ARBA" id="ARBA00022475"/>
    </source>
</evidence>
<organism evidence="9 10">
    <name type="scientific">Paramagnetospirillum caucaseum</name>
    <dbReference type="NCBI Taxonomy" id="1244869"/>
    <lineage>
        <taxon>Bacteria</taxon>
        <taxon>Pseudomonadati</taxon>
        <taxon>Pseudomonadota</taxon>
        <taxon>Alphaproteobacteria</taxon>
        <taxon>Rhodospirillales</taxon>
        <taxon>Magnetospirillaceae</taxon>
        <taxon>Paramagnetospirillum</taxon>
    </lineage>
</organism>
<feature type="transmembrane region" description="Helical" evidence="8">
    <location>
        <begin position="456"/>
        <end position="475"/>
    </location>
</feature>
<feature type="transmembrane region" description="Helical" evidence="8">
    <location>
        <begin position="402"/>
        <end position="420"/>
    </location>
</feature>
<keyword evidence="2" id="KW-1003">Cell membrane</keyword>
<dbReference type="GO" id="GO:0005886">
    <property type="term" value="C:plasma membrane"/>
    <property type="evidence" value="ECO:0007669"/>
    <property type="project" value="UniProtKB-SubCell"/>
</dbReference>
<reference evidence="9 10" key="1">
    <citation type="journal article" date="2014" name="Genome Announc.">
        <title>Draft Genome Sequence of Magnetospirillum sp. Strain SO-1, a Freshwater Magnetotactic Bacterium Isolated from the Ol'khovka River, Russia.</title>
        <authorList>
            <person name="Grouzdev D.S."/>
            <person name="Dziuba M.V."/>
            <person name="Sukhacheva M.S."/>
            <person name="Mardanov A.V."/>
            <person name="Beletskiy A.V."/>
            <person name="Kuznetsov B.B."/>
            <person name="Skryabin K.G."/>
        </authorList>
    </citation>
    <scope>NUCLEOTIDE SEQUENCE [LARGE SCALE GENOMIC DNA]</scope>
    <source>
        <strain evidence="9 10">SO-1</strain>
    </source>
</reference>
<dbReference type="OrthoDB" id="7325482at2"/>
<feature type="transmembrane region" description="Helical" evidence="8">
    <location>
        <begin position="252"/>
        <end position="278"/>
    </location>
</feature>
<comment type="caution">
    <text evidence="9">The sequence shown here is derived from an EMBL/GenBank/DDBJ whole genome shotgun (WGS) entry which is preliminary data.</text>
</comment>
<feature type="transmembrane region" description="Helical" evidence="8">
    <location>
        <begin position="63"/>
        <end position="83"/>
    </location>
</feature>
<comment type="subcellular location">
    <subcellularLocation>
        <location evidence="1">Cell membrane</location>
        <topology evidence="1">Multi-pass membrane protein</topology>
    </subcellularLocation>
</comment>
<feature type="transmembrane region" description="Helical" evidence="8">
    <location>
        <begin position="198"/>
        <end position="216"/>
    </location>
</feature>
<dbReference type="EMBL" id="AONQ01000016">
    <property type="protein sequence ID" value="EME70517.1"/>
    <property type="molecule type" value="Genomic_DNA"/>
</dbReference>
<evidence type="ECO:0000313" key="10">
    <source>
        <dbReference type="Proteomes" id="UP000011744"/>
    </source>
</evidence>
<dbReference type="PANTHER" id="PTHR33908">
    <property type="entry name" value="MANNOSYLTRANSFERASE YKCB-RELATED"/>
    <property type="match status" value="1"/>
</dbReference>
<evidence type="ECO:0000256" key="7">
    <source>
        <dbReference type="ARBA" id="ARBA00023136"/>
    </source>
</evidence>
<proteinExistence type="predicted"/>
<feature type="transmembrane region" description="Helical" evidence="8">
    <location>
        <begin position="426"/>
        <end position="444"/>
    </location>
</feature>
<evidence type="ECO:0000256" key="6">
    <source>
        <dbReference type="ARBA" id="ARBA00022989"/>
    </source>
</evidence>
<gene>
    <name evidence="9" type="ORF">H261_07803</name>
</gene>
<keyword evidence="4 9" id="KW-0808">Transferase</keyword>
<keyword evidence="3" id="KW-0328">Glycosyltransferase</keyword>
<evidence type="ECO:0000256" key="4">
    <source>
        <dbReference type="ARBA" id="ARBA00022679"/>
    </source>
</evidence>
<dbReference type="Proteomes" id="UP000011744">
    <property type="component" value="Unassembled WGS sequence"/>
</dbReference>
<keyword evidence="5 8" id="KW-0812">Transmembrane</keyword>
<feature type="transmembrane region" description="Helical" evidence="8">
    <location>
        <begin position="173"/>
        <end position="192"/>
    </location>
</feature>
<evidence type="ECO:0000256" key="1">
    <source>
        <dbReference type="ARBA" id="ARBA00004651"/>
    </source>
</evidence>
<name>M2ZT32_9PROT</name>
<dbReference type="AlphaFoldDB" id="M2ZT32"/>
<dbReference type="InterPro" id="IPR050297">
    <property type="entry name" value="LipidA_mod_glycosyltrf_83"/>
</dbReference>
<feature type="transmembrane region" description="Helical" evidence="8">
    <location>
        <begin position="285"/>
        <end position="303"/>
    </location>
</feature>